<evidence type="ECO:0000256" key="3">
    <source>
        <dbReference type="ARBA" id="ARBA00004866"/>
    </source>
</evidence>
<sequence>MGVLNYLGIGGRTPSTENETSNPVRALPSSWYTSQEMYELERRAIFSKRWMLITHKTRLVQPGDWLKFDIAGYEFVLCRSKTGDSIHGFHNVCRHRAFPVVQEEKGSAKIFACKYHGWSYGLDGKLAKAPKYDELAGFDKSQNGLFKIHVRTDSSGFVWVNLDGKEIPEVPWEEDFDGIDSQERYSVFNFDDYVLDHEYRKEGDYNWKILADNFNECYHCPTAHPDIPTLADIETHKVDTDHGWIKHQSTPTSEQKELGLAIASTYFFPNVSISVLPHFIMLQRFLPSGPKKSTMHYQIFRNKNSTDEQFQLIAQLYNKVVSEDKVLCELAQKNLNAEIFVSGEMHPRLEKGPLFFQQVTRKVIREHFEREKAAKKEIWPARQQLPSSAVHNTEDAELCSSLSCQTNEAGLAW</sequence>
<dbReference type="InterPro" id="IPR015879">
    <property type="entry name" value="Ring_hydroxy_dOase_asu_C_dom"/>
</dbReference>
<comment type="similarity">
    <text evidence="4">Belongs to the choline monooxygenase family.</text>
</comment>
<keyword evidence="7" id="KW-0001">2Fe-2S</keyword>
<keyword evidence="15" id="KW-1185">Reference proteome</keyword>
<name>A0AAV9MYX8_9EURO</name>
<dbReference type="InterPro" id="IPR036922">
    <property type="entry name" value="Rieske_2Fe-2S_sf"/>
</dbReference>
<keyword evidence="11" id="KW-0411">Iron-sulfur</keyword>
<organism evidence="14 15">
    <name type="scientific">Exophiala bonariae</name>
    <dbReference type="NCBI Taxonomy" id="1690606"/>
    <lineage>
        <taxon>Eukaryota</taxon>
        <taxon>Fungi</taxon>
        <taxon>Dikarya</taxon>
        <taxon>Ascomycota</taxon>
        <taxon>Pezizomycotina</taxon>
        <taxon>Eurotiomycetes</taxon>
        <taxon>Chaetothyriomycetidae</taxon>
        <taxon>Chaetothyriales</taxon>
        <taxon>Herpotrichiellaceae</taxon>
        <taxon>Exophiala</taxon>
    </lineage>
</organism>
<dbReference type="PRINTS" id="PR00090">
    <property type="entry name" value="RNGDIOXGNASE"/>
</dbReference>
<dbReference type="PROSITE" id="PS51296">
    <property type="entry name" value="RIESKE"/>
    <property type="match status" value="1"/>
</dbReference>
<dbReference type="Pfam" id="PF00848">
    <property type="entry name" value="Ring_hydroxyl_A"/>
    <property type="match status" value="1"/>
</dbReference>
<dbReference type="SUPFAM" id="SSF55961">
    <property type="entry name" value="Bet v1-like"/>
    <property type="match status" value="1"/>
</dbReference>
<evidence type="ECO:0000256" key="11">
    <source>
        <dbReference type="ARBA" id="ARBA00023014"/>
    </source>
</evidence>
<evidence type="ECO:0000256" key="2">
    <source>
        <dbReference type="ARBA" id="ARBA00002149"/>
    </source>
</evidence>
<evidence type="ECO:0000256" key="10">
    <source>
        <dbReference type="ARBA" id="ARBA00023004"/>
    </source>
</evidence>
<dbReference type="InterPro" id="IPR001663">
    <property type="entry name" value="Rng_hydr_dOase-A"/>
</dbReference>
<dbReference type="Gene3D" id="3.90.380.10">
    <property type="entry name" value="Naphthalene 1,2-dioxygenase Alpha Subunit, Chain A, domain 1"/>
    <property type="match status" value="2"/>
</dbReference>
<dbReference type="EC" id="1.14.15.7" evidence="5"/>
<evidence type="ECO:0000313" key="14">
    <source>
        <dbReference type="EMBL" id="KAK5046150.1"/>
    </source>
</evidence>
<evidence type="ECO:0000256" key="7">
    <source>
        <dbReference type="ARBA" id="ARBA00022714"/>
    </source>
</evidence>
<dbReference type="GeneID" id="89976770"/>
<comment type="cofactor">
    <cofactor evidence="1">
        <name>Fe cation</name>
        <dbReference type="ChEBI" id="CHEBI:24875"/>
    </cofactor>
</comment>
<keyword evidence="10" id="KW-0408">Iron</keyword>
<dbReference type="Pfam" id="PF00355">
    <property type="entry name" value="Rieske"/>
    <property type="match status" value="1"/>
</dbReference>
<reference evidence="14 15" key="1">
    <citation type="submission" date="2023-08" db="EMBL/GenBank/DDBJ databases">
        <title>Black Yeasts Isolated from many extreme environments.</title>
        <authorList>
            <person name="Coleine C."/>
            <person name="Stajich J.E."/>
            <person name="Selbmann L."/>
        </authorList>
    </citation>
    <scope>NUCLEOTIDE SEQUENCE [LARGE SCALE GENOMIC DNA]</scope>
    <source>
        <strain evidence="14 15">CCFEE 5792</strain>
    </source>
</reference>
<dbReference type="CDD" id="cd00680">
    <property type="entry name" value="RHO_alpha_C"/>
    <property type="match status" value="1"/>
</dbReference>
<evidence type="ECO:0000256" key="8">
    <source>
        <dbReference type="ARBA" id="ARBA00022723"/>
    </source>
</evidence>
<accession>A0AAV9MYX8</accession>
<dbReference type="RefSeq" id="XP_064701749.1">
    <property type="nucleotide sequence ID" value="XM_064852152.1"/>
</dbReference>
<protein>
    <recommendedName>
        <fullName evidence="6">Choline monooxygenase, chloroplastic</fullName>
        <ecNumber evidence="5">1.14.15.7</ecNumber>
    </recommendedName>
</protein>
<gene>
    <name evidence="14" type="ORF">LTR84_008607</name>
</gene>
<evidence type="ECO:0000256" key="6">
    <source>
        <dbReference type="ARBA" id="ARBA00014931"/>
    </source>
</evidence>
<dbReference type="Gene3D" id="2.102.10.10">
    <property type="entry name" value="Rieske [2Fe-2S] iron-sulphur domain"/>
    <property type="match status" value="1"/>
</dbReference>
<evidence type="ECO:0000256" key="12">
    <source>
        <dbReference type="ARBA" id="ARBA00049097"/>
    </source>
</evidence>
<dbReference type="EMBL" id="JAVRRD010000032">
    <property type="protein sequence ID" value="KAK5046150.1"/>
    <property type="molecule type" value="Genomic_DNA"/>
</dbReference>
<dbReference type="GO" id="GO:0051537">
    <property type="term" value="F:2 iron, 2 sulfur cluster binding"/>
    <property type="evidence" value="ECO:0007669"/>
    <property type="project" value="UniProtKB-KW"/>
</dbReference>
<dbReference type="PANTHER" id="PTHR43756">
    <property type="entry name" value="CHOLINE MONOOXYGENASE, CHLOROPLASTIC"/>
    <property type="match status" value="1"/>
</dbReference>
<evidence type="ECO:0000256" key="9">
    <source>
        <dbReference type="ARBA" id="ARBA00023002"/>
    </source>
</evidence>
<dbReference type="InterPro" id="IPR017941">
    <property type="entry name" value="Rieske_2Fe-2S"/>
</dbReference>
<comment type="catalytic activity">
    <reaction evidence="12">
        <text>choline + 2 reduced [2Fe-2S]-[ferredoxin] + O2 + 2 H(+) = betaine aldehyde hydrate + 2 oxidized [2Fe-2S]-[ferredoxin] + H2O</text>
        <dbReference type="Rhea" id="RHEA:17769"/>
        <dbReference type="Rhea" id="RHEA-COMP:10000"/>
        <dbReference type="Rhea" id="RHEA-COMP:10001"/>
        <dbReference type="ChEBI" id="CHEBI:15354"/>
        <dbReference type="ChEBI" id="CHEBI:15377"/>
        <dbReference type="ChEBI" id="CHEBI:15378"/>
        <dbReference type="ChEBI" id="CHEBI:15379"/>
        <dbReference type="ChEBI" id="CHEBI:15870"/>
        <dbReference type="ChEBI" id="CHEBI:33737"/>
        <dbReference type="ChEBI" id="CHEBI:33738"/>
        <dbReference type="EC" id="1.14.15.7"/>
    </reaction>
</comment>
<comment type="function">
    <text evidence="2">Catalyzes the first step of the osmoprotectant glycine betaine synthesis.</text>
</comment>
<evidence type="ECO:0000256" key="1">
    <source>
        <dbReference type="ARBA" id="ARBA00001962"/>
    </source>
</evidence>
<comment type="pathway">
    <text evidence="3">Amine and polyamine biosynthesis; betaine biosynthesis via choline pathway; betaine aldehyde from choline (monooxygenase route): step 1/1.</text>
</comment>
<dbReference type="GO" id="GO:0019133">
    <property type="term" value="F:choline monooxygenase activity"/>
    <property type="evidence" value="ECO:0007669"/>
    <property type="project" value="UniProtKB-EC"/>
</dbReference>
<evidence type="ECO:0000313" key="15">
    <source>
        <dbReference type="Proteomes" id="UP001358417"/>
    </source>
</evidence>
<dbReference type="AlphaFoldDB" id="A0AAV9MYX8"/>
<dbReference type="GO" id="GO:0005506">
    <property type="term" value="F:iron ion binding"/>
    <property type="evidence" value="ECO:0007669"/>
    <property type="project" value="InterPro"/>
</dbReference>
<dbReference type="CDD" id="cd03469">
    <property type="entry name" value="Rieske_RO_Alpha_N"/>
    <property type="match status" value="1"/>
</dbReference>
<evidence type="ECO:0000256" key="5">
    <source>
        <dbReference type="ARBA" id="ARBA00012763"/>
    </source>
</evidence>
<evidence type="ECO:0000256" key="4">
    <source>
        <dbReference type="ARBA" id="ARBA00010848"/>
    </source>
</evidence>
<keyword evidence="8" id="KW-0479">Metal-binding</keyword>
<dbReference type="PANTHER" id="PTHR43756:SF5">
    <property type="entry name" value="CHOLINE MONOOXYGENASE, CHLOROPLASTIC"/>
    <property type="match status" value="1"/>
</dbReference>
<keyword evidence="9" id="KW-0560">Oxidoreductase</keyword>
<dbReference type="Proteomes" id="UP001358417">
    <property type="component" value="Unassembled WGS sequence"/>
</dbReference>
<feature type="domain" description="Rieske" evidence="13">
    <location>
        <begin position="52"/>
        <end position="138"/>
    </location>
</feature>
<comment type="caution">
    <text evidence="14">The sequence shown here is derived from an EMBL/GenBank/DDBJ whole genome shotgun (WGS) entry which is preliminary data.</text>
</comment>
<evidence type="ECO:0000259" key="13">
    <source>
        <dbReference type="PROSITE" id="PS51296"/>
    </source>
</evidence>
<dbReference type="SUPFAM" id="SSF50022">
    <property type="entry name" value="ISP domain"/>
    <property type="match status" value="1"/>
</dbReference>
<proteinExistence type="inferred from homology"/>